<sequence length="143" mass="15358">MWETKLWQLYPSSPFGRVSPWGSGERALPSTSTARCVHTFGLAYHVCMMSASGALSCLQYESRPSDVTTLEPSGHACAWLFGDPHCPQVSSKGNPIKYPVCSTHSSRACHPVFVVALAGFIPATLVVGLVPPQCARVPQHFGA</sequence>
<keyword evidence="1" id="KW-1133">Transmembrane helix</keyword>
<feature type="transmembrane region" description="Helical" evidence="1">
    <location>
        <begin position="112"/>
        <end position="130"/>
    </location>
</feature>
<reference evidence="3" key="1">
    <citation type="journal article" date="2014" name="Proc. Natl. Acad. Sci. U.S.A.">
        <title>Extensive sampling of basidiomycete genomes demonstrates inadequacy of the white-rot/brown-rot paradigm for wood decay fungi.</title>
        <authorList>
            <person name="Riley R."/>
            <person name="Salamov A.A."/>
            <person name="Brown D.W."/>
            <person name="Nagy L.G."/>
            <person name="Floudas D."/>
            <person name="Held B.W."/>
            <person name="Levasseur A."/>
            <person name="Lombard V."/>
            <person name="Morin E."/>
            <person name="Otillar R."/>
            <person name="Lindquist E.A."/>
            <person name="Sun H."/>
            <person name="LaButti K.M."/>
            <person name="Schmutz J."/>
            <person name="Jabbour D."/>
            <person name="Luo H."/>
            <person name="Baker S.E."/>
            <person name="Pisabarro A.G."/>
            <person name="Walton J.D."/>
            <person name="Blanchette R.A."/>
            <person name="Henrissat B."/>
            <person name="Martin F."/>
            <person name="Cullen D."/>
            <person name="Hibbett D.S."/>
            <person name="Grigoriev I.V."/>
        </authorList>
    </citation>
    <scope>NUCLEOTIDE SEQUENCE [LARGE SCALE GENOMIC DNA]</scope>
    <source>
        <strain evidence="3">MUCL 33604</strain>
    </source>
</reference>
<accession>A0A067PWM3</accession>
<protein>
    <submittedName>
        <fullName evidence="2">Uncharacterized protein</fullName>
    </submittedName>
</protein>
<dbReference type="AlphaFoldDB" id="A0A067PWM3"/>
<name>A0A067PWM3_9AGAM</name>
<gene>
    <name evidence="2" type="ORF">JAAARDRAFT_347217</name>
</gene>
<dbReference type="HOGENOM" id="CLU_1806436_0_0_1"/>
<dbReference type="EMBL" id="KL197727">
    <property type="protein sequence ID" value="KDQ54741.1"/>
    <property type="molecule type" value="Genomic_DNA"/>
</dbReference>
<dbReference type="InParanoid" id="A0A067PWM3"/>
<evidence type="ECO:0000313" key="2">
    <source>
        <dbReference type="EMBL" id="KDQ54741.1"/>
    </source>
</evidence>
<evidence type="ECO:0000256" key="1">
    <source>
        <dbReference type="SAM" id="Phobius"/>
    </source>
</evidence>
<proteinExistence type="predicted"/>
<keyword evidence="1" id="KW-0812">Transmembrane</keyword>
<evidence type="ECO:0000313" key="3">
    <source>
        <dbReference type="Proteomes" id="UP000027265"/>
    </source>
</evidence>
<keyword evidence="3" id="KW-1185">Reference proteome</keyword>
<dbReference type="Proteomes" id="UP000027265">
    <property type="component" value="Unassembled WGS sequence"/>
</dbReference>
<keyword evidence="1" id="KW-0472">Membrane</keyword>
<organism evidence="2 3">
    <name type="scientific">Jaapia argillacea MUCL 33604</name>
    <dbReference type="NCBI Taxonomy" id="933084"/>
    <lineage>
        <taxon>Eukaryota</taxon>
        <taxon>Fungi</taxon>
        <taxon>Dikarya</taxon>
        <taxon>Basidiomycota</taxon>
        <taxon>Agaricomycotina</taxon>
        <taxon>Agaricomycetes</taxon>
        <taxon>Agaricomycetidae</taxon>
        <taxon>Jaapiales</taxon>
        <taxon>Jaapiaceae</taxon>
        <taxon>Jaapia</taxon>
    </lineage>
</organism>